<dbReference type="AlphaFoldDB" id="F0W565"/>
<accession>F0W565</accession>
<gene>
    <name evidence="1" type="primary">AlNc14C19G2036</name>
    <name evidence="1" type="ORF">ALNC14_023990</name>
</gene>
<organism evidence="1">
    <name type="scientific">Albugo laibachii Nc14</name>
    <dbReference type="NCBI Taxonomy" id="890382"/>
    <lineage>
        <taxon>Eukaryota</taxon>
        <taxon>Sar</taxon>
        <taxon>Stramenopiles</taxon>
        <taxon>Oomycota</taxon>
        <taxon>Peronosporomycetes</taxon>
        <taxon>Albuginales</taxon>
        <taxon>Albuginaceae</taxon>
        <taxon>Albugo</taxon>
    </lineage>
</organism>
<dbReference type="EMBL" id="FR824064">
    <property type="protein sequence ID" value="CCA16256.1"/>
    <property type="molecule type" value="Genomic_DNA"/>
</dbReference>
<name>F0W565_9STRA</name>
<dbReference type="HOGENOM" id="CLU_572958_0_0_1"/>
<proteinExistence type="predicted"/>
<reference evidence="1" key="2">
    <citation type="submission" date="2011-02" db="EMBL/GenBank/DDBJ databases">
        <authorList>
            <person name="MacLean D."/>
        </authorList>
    </citation>
    <scope>NUCLEOTIDE SEQUENCE</scope>
</reference>
<protein>
    <submittedName>
        <fullName evidence="1">AlNc14C19G2036 protein</fullName>
    </submittedName>
</protein>
<sequence>MEFVIWHDGIICDDEDARESELSAGILYFWKQVETNTGQLFAETTITRRSEMTQTVGFLRAINSFIRVCGQSEDPNLSITTTLSENLVQAQQIGPQLFMAIMWPIDLASKDLEDKLGSLLNGAYDIFCLFHGSLSSMLARPIENIDIDGISSGMELLMALQSIRKQIRKLGRHDQAQSQDEGGDSKALKSRLDYLESFSPMRRISEISEAFFPLYISTANTPPVDKGIASVMNPATVLTIDSFRNRIRFAFEQNVQFCSIFYQGNLLSSSLPPETVKLLCNFFRLREWNALRQIGSAVSSVWASCSESHSKSIDLVWASTKFYQALLSRENSFDDNASSLGRVRSQSGFLLRDGSYSSIAEQPKKSWVQTGRRPMETDIWSAPLYTSEGKCDVDILTCESHIVVWKVAGLIFIVTIYIDDGSSMDALKRGGRRMEEWKIDPGYRLNEKNVSFLAEFEAFCIGQQARKLAKHFQSRFQ</sequence>
<reference evidence="1" key="1">
    <citation type="journal article" date="2011" name="PLoS Biol.">
        <title>Gene gain and loss during evolution of obligate parasitism in the white rust pathogen of Arabidopsis thaliana.</title>
        <authorList>
            <person name="Kemen E."/>
            <person name="Gardiner A."/>
            <person name="Schultz-Larsen T."/>
            <person name="Kemen A.C."/>
            <person name="Balmuth A.L."/>
            <person name="Robert-Seilaniantz A."/>
            <person name="Bailey K."/>
            <person name="Holub E."/>
            <person name="Studholme D.J."/>
            <person name="Maclean D."/>
            <person name="Jones J.D."/>
        </authorList>
    </citation>
    <scope>NUCLEOTIDE SEQUENCE</scope>
</reference>
<evidence type="ECO:0000313" key="1">
    <source>
        <dbReference type="EMBL" id="CCA16256.1"/>
    </source>
</evidence>